<organism evidence="9 10">
    <name type="scientific">Saccharibacillus alkalitolerans</name>
    <dbReference type="NCBI Taxonomy" id="2705290"/>
    <lineage>
        <taxon>Bacteria</taxon>
        <taxon>Bacillati</taxon>
        <taxon>Bacillota</taxon>
        <taxon>Bacilli</taxon>
        <taxon>Bacillales</taxon>
        <taxon>Paenibacillaceae</taxon>
        <taxon>Saccharibacillus</taxon>
    </lineage>
</organism>
<dbReference type="InterPro" id="IPR020846">
    <property type="entry name" value="MFS_dom"/>
</dbReference>
<feature type="transmembrane region" description="Helical" evidence="7">
    <location>
        <begin position="40"/>
        <end position="61"/>
    </location>
</feature>
<keyword evidence="5 7" id="KW-0472">Membrane</keyword>
<feature type="transmembrane region" description="Helical" evidence="7">
    <location>
        <begin position="73"/>
        <end position="91"/>
    </location>
</feature>
<keyword evidence="3 7" id="KW-0812">Transmembrane</keyword>
<feature type="domain" description="Major facilitator superfamily (MFS) profile" evidence="8">
    <location>
        <begin position="4"/>
        <end position="388"/>
    </location>
</feature>
<evidence type="ECO:0000256" key="3">
    <source>
        <dbReference type="ARBA" id="ARBA00022692"/>
    </source>
</evidence>
<sequence>MKVNRLWIVIGTIIVQMGLGTIYTWSLFNQPLADKFGWELGGTAMTFSITSFALAFATLFSGRLQDKFGIRRLIAASGILLGIGLMLSSQVSSLGLLYLVAGVLVGYADGTAYMTSLSNLIKWFPKHKGLMSGVSVGAYGTGSLIFKYVNGAMIESRGVSQAFLIWGIIVLAMVVLGSLLIREAAVAAAPISASGVRVKDYTVKEMLKTKQAYLLFVVFFTACMSGLYLIGIVKDIGVQLAGLDAATAANAVAMIAIFNTAGRLILGPLSDKVGRLRVVSGALLVTFAAVMVLSFAALSYPLFFASVAAIAFCFGGNITVFPAIVSDFFGLKNQGKNYGVIYQGFGLGALSASFIAALLGGFKPTFLVIGALCAISFLIALLLKAPAAGARTAAESSSETRGREAQGKEGKESKGMRLNPQTKGI</sequence>
<feature type="transmembrane region" description="Helical" evidence="7">
    <location>
        <begin position="365"/>
        <end position="383"/>
    </location>
</feature>
<dbReference type="InterPro" id="IPR050327">
    <property type="entry name" value="Proton-linked_MCT"/>
</dbReference>
<evidence type="ECO:0000256" key="4">
    <source>
        <dbReference type="ARBA" id="ARBA00022989"/>
    </source>
</evidence>
<feature type="transmembrane region" description="Helical" evidence="7">
    <location>
        <begin position="7"/>
        <end position="28"/>
    </location>
</feature>
<dbReference type="InterPro" id="IPR036259">
    <property type="entry name" value="MFS_trans_sf"/>
</dbReference>
<feature type="transmembrane region" description="Helical" evidence="7">
    <location>
        <begin position="97"/>
        <end position="117"/>
    </location>
</feature>
<feature type="transmembrane region" description="Helical" evidence="7">
    <location>
        <begin position="245"/>
        <end position="266"/>
    </location>
</feature>
<dbReference type="EMBL" id="JAAFGS010000001">
    <property type="protein sequence ID" value="NGZ74016.1"/>
    <property type="molecule type" value="Genomic_DNA"/>
</dbReference>
<feature type="transmembrane region" description="Helical" evidence="7">
    <location>
        <begin position="337"/>
        <end position="359"/>
    </location>
</feature>
<feature type="transmembrane region" description="Helical" evidence="7">
    <location>
        <begin position="212"/>
        <end position="233"/>
    </location>
</feature>
<feature type="transmembrane region" description="Helical" evidence="7">
    <location>
        <begin position="278"/>
        <end position="297"/>
    </location>
</feature>
<evidence type="ECO:0000256" key="2">
    <source>
        <dbReference type="ARBA" id="ARBA00022448"/>
    </source>
</evidence>
<dbReference type="Gene3D" id="1.20.1250.20">
    <property type="entry name" value="MFS general substrate transporter like domains"/>
    <property type="match status" value="2"/>
</dbReference>
<dbReference type="PANTHER" id="PTHR11360:SF317">
    <property type="entry name" value="MAJOR FACILITATOR SUPERFAMILY (MFS) PROFILE DOMAIN-CONTAINING PROTEIN-RELATED"/>
    <property type="match status" value="1"/>
</dbReference>
<reference evidence="9 10" key="1">
    <citation type="submission" date="2020-01" db="EMBL/GenBank/DDBJ databases">
        <title>Polyphasic characterisation and genomic insights into a novel alkali tolerant bacterium VR-M41.</title>
        <authorList>
            <person name="Vemuluri V.R."/>
        </authorList>
    </citation>
    <scope>NUCLEOTIDE SEQUENCE [LARGE SCALE GENOMIC DNA]</scope>
    <source>
        <strain evidence="9 10">VR-M41</strain>
    </source>
</reference>
<evidence type="ECO:0000256" key="1">
    <source>
        <dbReference type="ARBA" id="ARBA00004651"/>
    </source>
</evidence>
<dbReference type="SUPFAM" id="SSF103473">
    <property type="entry name" value="MFS general substrate transporter"/>
    <property type="match status" value="1"/>
</dbReference>
<evidence type="ECO:0000256" key="5">
    <source>
        <dbReference type="ARBA" id="ARBA00023136"/>
    </source>
</evidence>
<feature type="transmembrane region" description="Helical" evidence="7">
    <location>
        <begin position="303"/>
        <end position="325"/>
    </location>
</feature>
<evidence type="ECO:0000259" key="8">
    <source>
        <dbReference type="PROSITE" id="PS50850"/>
    </source>
</evidence>
<comment type="subcellular location">
    <subcellularLocation>
        <location evidence="1">Cell membrane</location>
        <topology evidence="1">Multi-pass membrane protein</topology>
    </subcellularLocation>
</comment>
<feature type="transmembrane region" description="Helical" evidence="7">
    <location>
        <begin position="161"/>
        <end position="181"/>
    </location>
</feature>
<dbReference type="RefSeq" id="WP_166271902.1">
    <property type="nucleotide sequence ID" value="NZ_JAAFGS010000001.1"/>
</dbReference>
<gene>
    <name evidence="9" type="ORF">GYN08_01725</name>
</gene>
<comment type="caution">
    <text evidence="9">The sequence shown here is derived from an EMBL/GenBank/DDBJ whole genome shotgun (WGS) entry which is preliminary data.</text>
</comment>
<feature type="transmembrane region" description="Helical" evidence="7">
    <location>
        <begin position="129"/>
        <end position="149"/>
    </location>
</feature>
<evidence type="ECO:0000313" key="10">
    <source>
        <dbReference type="Proteomes" id="UP000800303"/>
    </source>
</evidence>
<evidence type="ECO:0000256" key="6">
    <source>
        <dbReference type="SAM" id="MobiDB-lite"/>
    </source>
</evidence>
<accession>A0ABX0EZ53</accession>
<feature type="compositionally biased region" description="Basic and acidic residues" evidence="6">
    <location>
        <begin position="398"/>
        <end position="415"/>
    </location>
</feature>
<dbReference type="InterPro" id="IPR011701">
    <property type="entry name" value="MFS"/>
</dbReference>
<dbReference type="PROSITE" id="PS50850">
    <property type="entry name" value="MFS"/>
    <property type="match status" value="1"/>
</dbReference>
<evidence type="ECO:0000256" key="7">
    <source>
        <dbReference type="SAM" id="Phobius"/>
    </source>
</evidence>
<keyword evidence="2" id="KW-0813">Transport</keyword>
<dbReference type="Proteomes" id="UP000800303">
    <property type="component" value="Unassembled WGS sequence"/>
</dbReference>
<protein>
    <submittedName>
        <fullName evidence="9">OFA family MFS transporter</fullName>
    </submittedName>
</protein>
<feature type="region of interest" description="Disordered" evidence="6">
    <location>
        <begin position="392"/>
        <end position="425"/>
    </location>
</feature>
<keyword evidence="4 7" id="KW-1133">Transmembrane helix</keyword>
<name>A0ABX0EZ53_9BACL</name>
<dbReference type="PANTHER" id="PTHR11360">
    <property type="entry name" value="MONOCARBOXYLATE TRANSPORTER"/>
    <property type="match status" value="1"/>
</dbReference>
<dbReference type="Pfam" id="PF07690">
    <property type="entry name" value="MFS_1"/>
    <property type="match status" value="1"/>
</dbReference>
<proteinExistence type="predicted"/>
<dbReference type="CDD" id="cd17353">
    <property type="entry name" value="MFS_OFA_like"/>
    <property type="match status" value="1"/>
</dbReference>
<keyword evidence="10" id="KW-1185">Reference proteome</keyword>
<evidence type="ECO:0000313" key="9">
    <source>
        <dbReference type="EMBL" id="NGZ74016.1"/>
    </source>
</evidence>